<dbReference type="SUPFAM" id="SSF143422">
    <property type="entry name" value="Transposase IS200-like"/>
    <property type="match status" value="1"/>
</dbReference>
<dbReference type="Pfam" id="PF01797">
    <property type="entry name" value="Y1_Tnp"/>
    <property type="match status" value="1"/>
</dbReference>
<dbReference type="AlphaFoldDB" id="A0A7V4JRH4"/>
<dbReference type="InterPro" id="IPR036515">
    <property type="entry name" value="Transposase_17_sf"/>
</dbReference>
<reference evidence="2" key="1">
    <citation type="journal article" date="2020" name="mSystems">
        <title>Genome- and Community-Level Interaction Insights into Carbon Utilization and Element Cycling Functions of Hydrothermarchaeota in Hydrothermal Sediment.</title>
        <authorList>
            <person name="Zhou Z."/>
            <person name="Liu Y."/>
            <person name="Xu W."/>
            <person name="Pan J."/>
            <person name="Luo Z.H."/>
            <person name="Li M."/>
        </authorList>
    </citation>
    <scope>NUCLEOTIDE SEQUENCE [LARGE SCALE GENOMIC DNA]</scope>
    <source>
        <strain evidence="2">SpSt-711</strain>
    </source>
</reference>
<proteinExistence type="predicted"/>
<evidence type="ECO:0000259" key="1">
    <source>
        <dbReference type="SMART" id="SM01321"/>
    </source>
</evidence>
<dbReference type="Gene3D" id="3.30.70.1290">
    <property type="entry name" value="Transposase IS200-like"/>
    <property type="match status" value="1"/>
</dbReference>
<feature type="domain" description="Transposase IS200-like" evidence="1">
    <location>
        <begin position="1"/>
        <end position="139"/>
    </location>
</feature>
<dbReference type="GO" id="GO:0004803">
    <property type="term" value="F:transposase activity"/>
    <property type="evidence" value="ECO:0007669"/>
    <property type="project" value="InterPro"/>
</dbReference>
<comment type="caution">
    <text evidence="2">The sequence shown here is derived from an EMBL/GenBank/DDBJ whole genome shotgun (WGS) entry which is preliminary data.</text>
</comment>
<dbReference type="InterPro" id="IPR002686">
    <property type="entry name" value="Transposase_17"/>
</dbReference>
<dbReference type="GO" id="GO:0006313">
    <property type="term" value="P:DNA transposition"/>
    <property type="evidence" value="ECO:0007669"/>
    <property type="project" value="InterPro"/>
</dbReference>
<accession>A0A7V4JRH4</accession>
<name>A0A7V4JRH4_9BACT</name>
<sequence>MEIYHVFTRSIAKFTVFLNHNDYIRMIELLKYYKNRPILKFSDYKKLKEMKIYYNPIKRESPFVEIIAYCLMPTHIHLVLQEISPSGISEYMRIVLDSYTRYFNKKIGRKGPLWEGRIKKVLVESDEQLLHLTRYVHLNPVSAGVVEKPEDWVYSSYREYIGIEKEKICNKEKFFDFSKKEYKKFVEDRIDYQRSLEIIKHIILE</sequence>
<gene>
    <name evidence="2" type="ORF">ENU91_06835</name>
</gene>
<protein>
    <recommendedName>
        <fullName evidence="1">Transposase IS200-like domain-containing protein</fullName>
    </recommendedName>
</protein>
<dbReference type="PANTHER" id="PTHR34322:SF2">
    <property type="entry name" value="TRANSPOSASE IS200-LIKE DOMAIN-CONTAINING PROTEIN"/>
    <property type="match status" value="1"/>
</dbReference>
<dbReference type="PANTHER" id="PTHR34322">
    <property type="entry name" value="TRANSPOSASE, Y1_TNP DOMAIN-CONTAINING"/>
    <property type="match status" value="1"/>
</dbReference>
<organism evidence="2">
    <name type="scientific">Thermodesulfobacterium geofontis</name>
    <dbReference type="NCBI Taxonomy" id="1295609"/>
    <lineage>
        <taxon>Bacteria</taxon>
        <taxon>Pseudomonadati</taxon>
        <taxon>Thermodesulfobacteriota</taxon>
        <taxon>Thermodesulfobacteria</taxon>
        <taxon>Thermodesulfobacteriales</taxon>
        <taxon>Thermodesulfobacteriaceae</taxon>
        <taxon>Thermodesulfobacterium</taxon>
    </lineage>
</organism>
<dbReference type="EMBL" id="DTEI01000119">
    <property type="protein sequence ID" value="HGU16338.1"/>
    <property type="molecule type" value="Genomic_DNA"/>
</dbReference>
<evidence type="ECO:0000313" key="2">
    <source>
        <dbReference type="EMBL" id="HGU16338.1"/>
    </source>
</evidence>
<dbReference type="SMART" id="SM01321">
    <property type="entry name" value="Y1_Tnp"/>
    <property type="match status" value="1"/>
</dbReference>
<dbReference type="GO" id="GO:0003677">
    <property type="term" value="F:DNA binding"/>
    <property type="evidence" value="ECO:0007669"/>
    <property type="project" value="InterPro"/>
</dbReference>